<dbReference type="EMBL" id="QKRB01000048">
    <property type="protein sequence ID" value="PZD94891.1"/>
    <property type="molecule type" value="Genomic_DNA"/>
</dbReference>
<keyword evidence="3" id="KW-1185">Reference proteome</keyword>
<proteinExistence type="predicted"/>
<reference evidence="2 3" key="1">
    <citation type="submission" date="2018-06" db="EMBL/GenBank/DDBJ databases">
        <title>Paenibacillus imtechensis sp. nov.</title>
        <authorList>
            <person name="Pinnaka A.K."/>
            <person name="Singh H."/>
            <person name="Kaur M."/>
        </authorList>
    </citation>
    <scope>NUCLEOTIDE SEQUENCE [LARGE SCALE GENOMIC DNA]</scope>
    <source>
        <strain evidence="2 3">SMB1</strain>
    </source>
</reference>
<dbReference type="RefSeq" id="WP_111147700.1">
    <property type="nucleotide sequence ID" value="NZ_QKRB01000048.1"/>
</dbReference>
<feature type="transmembrane region" description="Helical" evidence="1">
    <location>
        <begin position="110"/>
        <end position="128"/>
    </location>
</feature>
<keyword evidence="1" id="KW-0812">Transmembrane</keyword>
<feature type="transmembrane region" description="Helical" evidence="1">
    <location>
        <begin position="134"/>
        <end position="151"/>
    </location>
</feature>
<comment type="caution">
    <text evidence="2">The sequence shown here is derived from an EMBL/GenBank/DDBJ whole genome shotgun (WGS) entry which is preliminary data.</text>
</comment>
<sequence>MKREQQLNRNATIYHYQLIHKINIPQEVMASYMSISLIFGLFQFLMYQWSGLLSWMLGILIIQVVHYLIIRLTMIRVDEPDDRRWSWRSTIPWIGYVPVQMVDHGLFRKLHRHLLWFGLCMIAVIYPWAPEPYMVSLICWHLWTLMPRLVILHKLRKNRRDGVLKLQSNEVCFYHR</sequence>
<name>A0A2W1LSR6_9BACL</name>
<organism evidence="2 3">
    <name type="scientific">Paenibacillus sambharensis</name>
    <dbReference type="NCBI Taxonomy" id="1803190"/>
    <lineage>
        <taxon>Bacteria</taxon>
        <taxon>Bacillati</taxon>
        <taxon>Bacillota</taxon>
        <taxon>Bacilli</taxon>
        <taxon>Bacillales</taxon>
        <taxon>Paenibacillaceae</taxon>
        <taxon>Paenibacillus</taxon>
    </lineage>
</organism>
<evidence type="ECO:0000313" key="3">
    <source>
        <dbReference type="Proteomes" id="UP000249522"/>
    </source>
</evidence>
<feature type="transmembrane region" description="Helical" evidence="1">
    <location>
        <begin position="28"/>
        <end position="46"/>
    </location>
</feature>
<accession>A0A2W1LSR6</accession>
<dbReference type="AlphaFoldDB" id="A0A2W1LSR6"/>
<evidence type="ECO:0000313" key="2">
    <source>
        <dbReference type="EMBL" id="PZD94891.1"/>
    </source>
</evidence>
<gene>
    <name evidence="2" type="ORF">DNH61_16065</name>
</gene>
<dbReference type="Proteomes" id="UP000249522">
    <property type="component" value="Unassembled WGS sequence"/>
</dbReference>
<evidence type="ECO:0000256" key="1">
    <source>
        <dbReference type="SAM" id="Phobius"/>
    </source>
</evidence>
<keyword evidence="1" id="KW-1133">Transmembrane helix</keyword>
<dbReference type="OrthoDB" id="2678045at2"/>
<protein>
    <submittedName>
        <fullName evidence="2">Transposase</fullName>
    </submittedName>
</protein>
<keyword evidence="1" id="KW-0472">Membrane</keyword>
<feature type="transmembrane region" description="Helical" evidence="1">
    <location>
        <begin position="52"/>
        <end position="70"/>
    </location>
</feature>